<sequence>MNTTTSVKVTADSVELAHRQLDRQMELTMERKKTMQEDLGHALADVQYGVCAEAANRMAHQTVKALTKRVMARGAEMPTDKDLEEEFEVHALRNKLEAKMQRKREEMMEDKGKVGAPPTPPQTITPHTITPSPTITPVHTLQQSPTSVLSRLTHCRPPPIETQVASALDKYLKELPGLVAKRLLVEMSEVPDVVSHEASVVNSPGTPKPLPSPVFAWGAKAKTNTPTTASLPGLFAKDEYVAVSDVQVVVQEAPDIILPANLDDMSSVTIPQSLSPLNPDPLLSPGSAWERRYSQEMRDVEALTKDCSTANLTASFTDVPRPFSQFSLPAFAWEEQDVPCEASAGCWAA</sequence>
<reference evidence="1 2" key="1">
    <citation type="submission" date="2018-11" db="EMBL/GenBank/DDBJ databases">
        <title>Genome sequence of Apiotrichum porosum DSM 27194.</title>
        <authorList>
            <person name="Aliyu H."/>
            <person name="Gorte O."/>
            <person name="Ochsenreither K."/>
        </authorList>
    </citation>
    <scope>NUCLEOTIDE SEQUENCE [LARGE SCALE GENOMIC DNA]</scope>
    <source>
        <strain evidence="1 2">DSM 27194</strain>
    </source>
</reference>
<protein>
    <submittedName>
        <fullName evidence="1">Uncharacterized protein</fullName>
    </submittedName>
</protein>
<evidence type="ECO:0000313" key="2">
    <source>
        <dbReference type="Proteomes" id="UP000279236"/>
    </source>
</evidence>
<keyword evidence="2" id="KW-1185">Reference proteome</keyword>
<name>A0A427XQB7_9TREE</name>
<evidence type="ECO:0000313" key="1">
    <source>
        <dbReference type="EMBL" id="RSH81046.1"/>
    </source>
</evidence>
<accession>A0A427XQB7</accession>
<dbReference type="EMBL" id="RSCE01000007">
    <property type="protein sequence ID" value="RSH81046.1"/>
    <property type="molecule type" value="Genomic_DNA"/>
</dbReference>
<dbReference type="GeneID" id="39593023"/>
<proteinExistence type="predicted"/>
<dbReference type="Proteomes" id="UP000279236">
    <property type="component" value="Unassembled WGS sequence"/>
</dbReference>
<organism evidence="1 2">
    <name type="scientific">Apiotrichum porosum</name>
    <dbReference type="NCBI Taxonomy" id="105984"/>
    <lineage>
        <taxon>Eukaryota</taxon>
        <taxon>Fungi</taxon>
        <taxon>Dikarya</taxon>
        <taxon>Basidiomycota</taxon>
        <taxon>Agaricomycotina</taxon>
        <taxon>Tremellomycetes</taxon>
        <taxon>Trichosporonales</taxon>
        <taxon>Trichosporonaceae</taxon>
        <taxon>Apiotrichum</taxon>
    </lineage>
</organism>
<dbReference type="RefSeq" id="XP_028475765.1">
    <property type="nucleotide sequence ID" value="XM_028623791.1"/>
</dbReference>
<gene>
    <name evidence="1" type="ORF">EHS24_008480</name>
</gene>
<dbReference type="AlphaFoldDB" id="A0A427XQB7"/>
<comment type="caution">
    <text evidence="1">The sequence shown here is derived from an EMBL/GenBank/DDBJ whole genome shotgun (WGS) entry which is preliminary data.</text>
</comment>